<feature type="transmembrane region" description="Helical" evidence="10">
    <location>
        <begin position="109"/>
        <end position="127"/>
    </location>
</feature>
<feature type="domain" description="Cation efflux protein transmembrane" evidence="11">
    <location>
        <begin position="77"/>
        <end position="304"/>
    </location>
</feature>
<dbReference type="Gene3D" id="1.20.1510.10">
    <property type="entry name" value="Cation efflux protein transmembrane domain"/>
    <property type="match status" value="1"/>
</dbReference>
<dbReference type="InterPro" id="IPR002524">
    <property type="entry name" value="Cation_efflux"/>
</dbReference>
<dbReference type="Pfam" id="PF16916">
    <property type="entry name" value="ZT_dimer"/>
    <property type="match status" value="1"/>
</dbReference>
<feature type="compositionally biased region" description="Basic residues" evidence="9">
    <location>
        <begin position="220"/>
        <end position="234"/>
    </location>
</feature>
<keyword evidence="3" id="KW-0813">Transport</keyword>
<feature type="region of interest" description="Disordered" evidence="9">
    <location>
        <begin position="1"/>
        <end position="50"/>
    </location>
</feature>
<feature type="transmembrane region" description="Helical" evidence="10">
    <location>
        <begin position="178"/>
        <end position="199"/>
    </location>
</feature>
<reference evidence="13 14" key="1">
    <citation type="journal article" date="2018" name="J. Allergy Clin. Immunol.">
        <title>High-quality assembly of Dermatophagoides pteronyssinus genome and transcriptome reveals a wide range of novel allergens.</title>
        <authorList>
            <person name="Liu X.Y."/>
            <person name="Yang K.Y."/>
            <person name="Wang M.Q."/>
            <person name="Kwok J.S."/>
            <person name="Zeng X."/>
            <person name="Yang Z."/>
            <person name="Xiao X.J."/>
            <person name="Lau C.P."/>
            <person name="Li Y."/>
            <person name="Huang Z.M."/>
            <person name="Ba J.G."/>
            <person name="Yim A.K."/>
            <person name="Ouyang C.Y."/>
            <person name="Ngai S.M."/>
            <person name="Chan T.F."/>
            <person name="Leung E.L."/>
            <person name="Liu L."/>
            <person name="Liu Z.G."/>
            <person name="Tsui S.K."/>
        </authorList>
    </citation>
    <scope>NUCLEOTIDE SEQUENCE [LARGE SCALE GENOMIC DNA]</scope>
    <source>
        <strain evidence="13">Derp</strain>
    </source>
</reference>
<evidence type="ECO:0000256" key="4">
    <source>
        <dbReference type="ARBA" id="ARBA00022692"/>
    </source>
</evidence>
<keyword evidence="14" id="KW-1185">Reference proteome</keyword>
<evidence type="ECO:0008006" key="15">
    <source>
        <dbReference type="Google" id="ProtNLM"/>
    </source>
</evidence>
<keyword evidence="4 10" id="KW-0812">Transmembrane</keyword>
<evidence type="ECO:0000256" key="10">
    <source>
        <dbReference type="SAM" id="Phobius"/>
    </source>
</evidence>
<dbReference type="SUPFAM" id="SSF160240">
    <property type="entry name" value="Cation efflux protein cytoplasmic domain-like"/>
    <property type="match status" value="1"/>
</dbReference>
<keyword evidence="8 10" id="KW-0472">Membrane</keyword>
<reference evidence="13 14" key="2">
    <citation type="journal article" date="2022" name="Mol. Biol. Evol.">
        <title>Comparative Genomics Reveals Insights into the Divergent Evolution of Astigmatic Mites and Household Pest Adaptations.</title>
        <authorList>
            <person name="Xiong Q."/>
            <person name="Wan A.T."/>
            <person name="Liu X."/>
            <person name="Fung C.S."/>
            <person name="Xiao X."/>
            <person name="Malainual N."/>
            <person name="Hou J."/>
            <person name="Wang L."/>
            <person name="Wang M."/>
            <person name="Yang K.Y."/>
            <person name="Cui Y."/>
            <person name="Leung E.L."/>
            <person name="Nong W."/>
            <person name="Shin S.K."/>
            <person name="Au S.W."/>
            <person name="Jeong K.Y."/>
            <person name="Chew F.T."/>
            <person name="Hui J.H."/>
            <person name="Leung T.F."/>
            <person name="Tungtrongchitr A."/>
            <person name="Zhong N."/>
            <person name="Liu Z."/>
            <person name="Tsui S.K."/>
        </authorList>
    </citation>
    <scope>NUCLEOTIDE SEQUENCE [LARGE SCALE GENOMIC DNA]</scope>
    <source>
        <strain evidence="13">Derp</strain>
    </source>
</reference>
<keyword evidence="5" id="KW-0864">Zinc transport</keyword>
<feature type="transmembrane region" description="Helical" evidence="10">
    <location>
        <begin position="246"/>
        <end position="269"/>
    </location>
</feature>
<evidence type="ECO:0000256" key="3">
    <source>
        <dbReference type="ARBA" id="ARBA00022448"/>
    </source>
</evidence>
<evidence type="ECO:0000313" key="14">
    <source>
        <dbReference type="Proteomes" id="UP000887458"/>
    </source>
</evidence>
<dbReference type="PANTHER" id="PTHR11562">
    <property type="entry name" value="CATION EFFLUX PROTEIN/ ZINC TRANSPORTER"/>
    <property type="match status" value="1"/>
</dbReference>
<dbReference type="InterPro" id="IPR050681">
    <property type="entry name" value="CDF/SLC30A"/>
</dbReference>
<evidence type="ECO:0000256" key="7">
    <source>
        <dbReference type="ARBA" id="ARBA00023065"/>
    </source>
</evidence>
<dbReference type="InterPro" id="IPR058533">
    <property type="entry name" value="Cation_efflux_TM"/>
</dbReference>
<name>A0ABQ8J921_DERPT</name>
<organism evidence="13 14">
    <name type="scientific">Dermatophagoides pteronyssinus</name>
    <name type="common">European house dust mite</name>
    <dbReference type="NCBI Taxonomy" id="6956"/>
    <lineage>
        <taxon>Eukaryota</taxon>
        <taxon>Metazoa</taxon>
        <taxon>Ecdysozoa</taxon>
        <taxon>Arthropoda</taxon>
        <taxon>Chelicerata</taxon>
        <taxon>Arachnida</taxon>
        <taxon>Acari</taxon>
        <taxon>Acariformes</taxon>
        <taxon>Sarcoptiformes</taxon>
        <taxon>Astigmata</taxon>
        <taxon>Psoroptidia</taxon>
        <taxon>Analgoidea</taxon>
        <taxon>Pyroglyphidae</taxon>
        <taxon>Dermatophagoidinae</taxon>
        <taxon>Dermatophagoides</taxon>
    </lineage>
</organism>
<dbReference type="SUPFAM" id="SSF161111">
    <property type="entry name" value="Cation efflux protein transmembrane domain-like"/>
    <property type="match status" value="1"/>
</dbReference>
<evidence type="ECO:0000256" key="8">
    <source>
        <dbReference type="ARBA" id="ARBA00023136"/>
    </source>
</evidence>
<feature type="region of interest" description="Disordered" evidence="9">
    <location>
        <begin position="214"/>
        <end position="234"/>
    </location>
</feature>
<evidence type="ECO:0000259" key="11">
    <source>
        <dbReference type="Pfam" id="PF01545"/>
    </source>
</evidence>
<dbReference type="PANTHER" id="PTHR11562:SF84">
    <property type="entry name" value="LD05335P"/>
    <property type="match status" value="1"/>
</dbReference>
<feature type="compositionally biased region" description="Acidic residues" evidence="9">
    <location>
        <begin position="13"/>
        <end position="26"/>
    </location>
</feature>
<comment type="similarity">
    <text evidence="2">Belongs to the cation diffusion facilitator (CDF) transporter (TC 2.A.4) family. SLC30A subfamily.</text>
</comment>
<evidence type="ECO:0000256" key="2">
    <source>
        <dbReference type="ARBA" id="ARBA00008873"/>
    </source>
</evidence>
<feature type="transmembrane region" description="Helical" evidence="10">
    <location>
        <begin position="77"/>
        <end position="97"/>
    </location>
</feature>
<dbReference type="InterPro" id="IPR036837">
    <property type="entry name" value="Cation_efflux_CTD_sf"/>
</dbReference>
<accession>A0ABQ8J921</accession>
<dbReference type="NCBIfam" id="TIGR01297">
    <property type="entry name" value="CDF"/>
    <property type="match status" value="1"/>
</dbReference>
<proteinExistence type="inferred from homology"/>
<protein>
    <recommendedName>
        <fullName evidence="15">Zinc transporter 2-like</fullName>
    </recommendedName>
</protein>
<dbReference type="Pfam" id="PF01545">
    <property type="entry name" value="Cation_efflux"/>
    <property type="match status" value="1"/>
</dbReference>
<feature type="transmembrane region" description="Helical" evidence="10">
    <location>
        <begin position="139"/>
        <end position="166"/>
    </location>
</feature>
<evidence type="ECO:0000256" key="9">
    <source>
        <dbReference type="SAM" id="MobiDB-lite"/>
    </source>
</evidence>
<feature type="compositionally biased region" description="Low complexity" evidence="9">
    <location>
        <begin position="41"/>
        <end position="50"/>
    </location>
</feature>
<evidence type="ECO:0000256" key="1">
    <source>
        <dbReference type="ARBA" id="ARBA00004141"/>
    </source>
</evidence>
<comment type="subcellular location">
    <subcellularLocation>
        <location evidence="1">Membrane</location>
        <topology evidence="1">Multi-pass membrane protein</topology>
    </subcellularLocation>
</comment>
<gene>
    <name evidence="13" type="ORF">DERP_004211</name>
</gene>
<sequence>MKNKNPFEYQTMSDEDDDDDEEEESCDGNSSDRNVNIENNQTTTTTQQQQLSINNHCHDLQMDNNQRKFARQAMIKLIITLIISMMFMIIEIVGGYLSHSLAIFTDAAHLFSDLISFAISLIAIYLAQKSPTRSKSFGYLRLEVIGVLFSVFLIWFLTGLLIYFAINRIISNEFEIDSITMMTVSSIGLAFNLVMWLTLSSKCCCHSINDEKEDQETNGHHHSHNHNQHNHQQHGHSHINMNVRAAILHIIGDCIQSIGVIIASIIIHFRPDWKLADPICTLLFAGLVFTTTYSIMKDSLHILMEGFPNEFQYEQVKQMLLEQIPGVKNVHSLHIWSLTHGRNVLAVHLTVDYPDNDNTDDHNDRNQFELIREKAELLIRSKLQISLTTIQIEYHRPDMIQNCSHCIGPKT</sequence>
<keyword evidence="6 10" id="KW-1133">Transmembrane helix</keyword>
<dbReference type="InterPro" id="IPR027469">
    <property type="entry name" value="Cation_efflux_TMD_sf"/>
</dbReference>
<keyword evidence="7" id="KW-0406">Ion transport</keyword>
<evidence type="ECO:0000256" key="6">
    <source>
        <dbReference type="ARBA" id="ARBA00022989"/>
    </source>
</evidence>
<keyword evidence="5" id="KW-0862">Zinc</keyword>
<dbReference type="Proteomes" id="UP000887458">
    <property type="component" value="Unassembled WGS sequence"/>
</dbReference>
<evidence type="ECO:0000259" key="12">
    <source>
        <dbReference type="Pfam" id="PF16916"/>
    </source>
</evidence>
<feature type="compositionally biased region" description="Polar residues" evidence="9">
    <location>
        <begin position="27"/>
        <end position="40"/>
    </location>
</feature>
<feature type="transmembrane region" description="Helical" evidence="10">
    <location>
        <begin position="275"/>
        <end position="296"/>
    </location>
</feature>
<comment type="caution">
    <text evidence="13">The sequence shown here is derived from an EMBL/GenBank/DDBJ whole genome shotgun (WGS) entry which is preliminary data.</text>
</comment>
<evidence type="ECO:0000313" key="13">
    <source>
        <dbReference type="EMBL" id="KAH9418885.1"/>
    </source>
</evidence>
<dbReference type="EMBL" id="NJHN03000062">
    <property type="protein sequence ID" value="KAH9418885.1"/>
    <property type="molecule type" value="Genomic_DNA"/>
</dbReference>
<dbReference type="InterPro" id="IPR027470">
    <property type="entry name" value="Cation_efflux_CTD"/>
</dbReference>
<feature type="domain" description="Cation efflux protein cytoplasmic" evidence="12">
    <location>
        <begin position="308"/>
        <end position="393"/>
    </location>
</feature>
<evidence type="ECO:0000256" key="5">
    <source>
        <dbReference type="ARBA" id="ARBA00022906"/>
    </source>
</evidence>